<protein>
    <recommendedName>
        <fullName evidence="2">Antitoxin</fullName>
    </recommendedName>
</protein>
<evidence type="ECO:0000256" key="1">
    <source>
        <dbReference type="ARBA" id="ARBA00009981"/>
    </source>
</evidence>
<dbReference type="InterPro" id="IPR006442">
    <property type="entry name" value="Antitoxin_Phd/YefM"/>
</dbReference>
<comment type="function">
    <text evidence="2">Antitoxin component of a type II toxin-antitoxin (TA) system.</text>
</comment>
<dbReference type="InterPro" id="IPR036165">
    <property type="entry name" value="YefM-like_sf"/>
</dbReference>
<evidence type="ECO:0000313" key="3">
    <source>
        <dbReference type="EMBL" id="WXT99731.1"/>
    </source>
</evidence>
<dbReference type="AlphaFoldDB" id="A0AAU6PFF4"/>
<dbReference type="EMBL" id="CP138327">
    <property type="protein sequence ID" value="WXT99731.1"/>
    <property type="molecule type" value="Genomic_DNA"/>
</dbReference>
<dbReference type="PANTHER" id="PTHR33713:SF11">
    <property type="entry name" value="PREVENT-HOST-DEATH FAMILY PROTEIN"/>
    <property type="match status" value="1"/>
</dbReference>
<dbReference type="Gene3D" id="3.40.1620.10">
    <property type="entry name" value="YefM-like domain"/>
    <property type="match status" value="1"/>
</dbReference>
<reference evidence="3" key="1">
    <citation type="submission" date="2023-10" db="EMBL/GenBank/DDBJ databases">
        <title>The first scallop-associated chemosynthetic bacterial symbiont.</title>
        <authorList>
            <person name="Lin Y.-T."/>
            <person name="Sun J."/>
            <person name="Ip J.C.-H."/>
            <person name="He X."/>
            <person name="Gao Z.-M."/>
            <person name="Perez M."/>
            <person name="Xu T."/>
            <person name="Qian P.-Y."/>
            <person name="Qiu J.-W."/>
        </authorList>
    </citation>
    <scope>NUCLEOTIDE SEQUENCE</scope>
    <source>
        <strain evidence="3">Gill1</strain>
    </source>
</reference>
<dbReference type="InterPro" id="IPR051405">
    <property type="entry name" value="phD/YefM_antitoxin"/>
</dbReference>
<name>A0AAU6PFF4_9GAMM</name>
<sequence length="90" mass="10564">MRLSEDIKPISYLKNNTAQVLKTITANKRPMVITQNGEAKMIVQDIESYEKYQENLTLHMILKLREQEVIGGKTTPHEQVVKEMREKFFK</sequence>
<gene>
    <name evidence="3" type="ORF">Ctma_0435</name>
</gene>
<evidence type="ECO:0000256" key="2">
    <source>
        <dbReference type="RuleBase" id="RU362080"/>
    </source>
</evidence>
<comment type="similarity">
    <text evidence="1 2">Belongs to the phD/YefM antitoxin family.</text>
</comment>
<dbReference type="Pfam" id="PF02604">
    <property type="entry name" value="PhdYeFM_antitox"/>
    <property type="match status" value="1"/>
</dbReference>
<accession>A0AAU6PFF4</accession>
<dbReference type="PANTHER" id="PTHR33713">
    <property type="entry name" value="ANTITOXIN YAFN-RELATED"/>
    <property type="match status" value="1"/>
</dbReference>
<proteinExistence type="inferred from homology"/>
<dbReference type="NCBIfam" id="TIGR01552">
    <property type="entry name" value="phd_fam"/>
    <property type="match status" value="1"/>
</dbReference>
<organism evidence="3">
    <name type="scientific">Catillopecten margaritatus gill symbiont</name>
    <dbReference type="NCBI Taxonomy" id="3083288"/>
    <lineage>
        <taxon>Bacteria</taxon>
        <taxon>Pseudomonadati</taxon>
        <taxon>Pseudomonadota</taxon>
        <taxon>Gammaproteobacteria</taxon>
        <taxon>sulfur-oxidizing symbionts</taxon>
    </lineage>
</organism>
<dbReference type="SUPFAM" id="SSF143120">
    <property type="entry name" value="YefM-like"/>
    <property type="match status" value="1"/>
</dbReference>